<evidence type="ECO:0000256" key="1">
    <source>
        <dbReference type="SAM" id="MobiDB-lite"/>
    </source>
</evidence>
<dbReference type="Gene3D" id="1.10.287.1490">
    <property type="match status" value="1"/>
</dbReference>
<dbReference type="EMBL" id="HBIB01040871">
    <property type="protein sequence ID" value="CAE0264340.1"/>
    <property type="molecule type" value="Transcribed_RNA"/>
</dbReference>
<sequence>MENKLDKAVSRVGELDQKVGSFVESITNQKRFMDGLQSSLSTAEKRFDQDIVDVKHQIDVQVDSLKKRIDDKAEDVNASFSASIDELKDSDKSILDRMRSIESNVSKLEEEARSPKGMLGEVTRSDIDSLKKDVENLKAKYDEDIEELRKNSNLPPRPATSNSGRESVAPKREDFGEGMMKLEARLEALEQKVQGVRKLEQDISFLEEKQTEQNKVTKDIQVKQGKINEELKNLRTMAEGNLSTIEDLSQLIPGAND</sequence>
<accession>A0A7S3GF93</accession>
<name>A0A7S3GF93_9EUKA</name>
<feature type="region of interest" description="Disordered" evidence="1">
    <location>
        <begin position="142"/>
        <end position="173"/>
    </location>
</feature>
<protein>
    <submittedName>
        <fullName evidence="2">Uncharacterized protein</fullName>
    </submittedName>
</protein>
<organism evidence="2">
    <name type="scientific">Palpitomonas bilix</name>
    <dbReference type="NCBI Taxonomy" id="652834"/>
    <lineage>
        <taxon>Eukaryota</taxon>
        <taxon>Eukaryota incertae sedis</taxon>
    </lineage>
</organism>
<dbReference type="AlphaFoldDB" id="A0A7S3GF93"/>
<proteinExistence type="predicted"/>
<reference evidence="2" key="1">
    <citation type="submission" date="2021-01" db="EMBL/GenBank/DDBJ databases">
        <authorList>
            <person name="Corre E."/>
            <person name="Pelletier E."/>
            <person name="Niang G."/>
            <person name="Scheremetjew M."/>
            <person name="Finn R."/>
            <person name="Kale V."/>
            <person name="Holt S."/>
            <person name="Cochrane G."/>
            <person name="Meng A."/>
            <person name="Brown T."/>
            <person name="Cohen L."/>
        </authorList>
    </citation>
    <scope>NUCLEOTIDE SEQUENCE</scope>
    <source>
        <strain evidence="2">NIES-2562</strain>
    </source>
</reference>
<gene>
    <name evidence="2" type="ORF">PBIL07802_LOCUS26644</name>
</gene>
<feature type="compositionally biased region" description="Polar residues" evidence="1">
    <location>
        <begin position="151"/>
        <end position="165"/>
    </location>
</feature>
<evidence type="ECO:0000313" key="2">
    <source>
        <dbReference type="EMBL" id="CAE0264340.1"/>
    </source>
</evidence>